<sequence>MRNGLKTGGLLLAAALLFGSLFGCGAKASETDAQAVLETALQNSLAADLFYWKETDNRAETTQYTLVNVLSDIDNKTYTPYVDENGDYTTLRIQVQKQLGGKTVYEAYCGDSTGASGETKAYLFENTRDEAGGETRTKTPMTAAAYQESDAFSPYTLQAKLRCLTGLTAADMDFSADGCKIDSRGHIVQMQFCVRDSFLQRYRETYGEPSLLEGAKRVFVEVAYDKIAQIVLYVDEPIAGTSMQMETESYNFQLVYLGPKFSVPAYDETNADGTPAWPDN</sequence>
<dbReference type="EMBL" id="DVMW01000010">
    <property type="protein sequence ID" value="HIU35174.1"/>
    <property type="molecule type" value="Genomic_DNA"/>
</dbReference>
<dbReference type="PROSITE" id="PS51257">
    <property type="entry name" value="PROKAR_LIPOPROTEIN"/>
    <property type="match status" value="1"/>
</dbReference>
<feature type="chain" id="PRO_5039007838" description="Lipoprotein" evidence="1">
    <location>
        <begin position="29"/>
        <end position="280"/>
    </location>
</feature>
<organism evidence="2 3">
    <name type="scientific">Candidatus Fimenecus excrementigallinarum</name>
    <dbReference type="NCBI Taxonomy" id="2840816"/>
    <lineage>
        <taxon>Bacteria</taxon>
        <taxon>Bacillati</taxon>
        <taxon>Bacillota</taxon>
        <taxon>Clostridia</taxon>
        <taxon>Candidatus Fimenecus</taxon>
    </lineage>
</organism>
<evidence type="ECO:0000313" key="2">
    <source>
        <dbReference type="EMBL" id="HIU35174.1"/>
    </source>
</evidence>
<evidence type="ECO:0008006" key="4">
    <source>
        <dbReference type="Google" id="ProtNLM"/>
    </source>
</evidence>
<gene>
    <name evidence="2" type="ORF">IAC53_01020</name>
</gene>
<evidence type="ECO:0000256" key="1">
    <source>
        <dbReference type="SAM" id="SignalP"/>
    </source>
</evidence>
<reference evidence="2" key="2">
    <citation type="journal article" date="2021" name="PeerJ">
        <title>Extensive microbial diversity within the chicken gut microbiome revealed by metagenomics and culture.</title>
        <authorList>
            <person name="Gilroy R."/>
            <person name="Ravi A."/>
            <person name="Getino M."/>
            <person name="Pursley I."/>
            <person name="Horton D.L."/>
            <person name="Alikhan N.F."/>
            <person name="Baker D."/>
            <person name="Gharbi K."/>
            <person name="Hall N."/>
            <person name="Watson M."/>
            <person name="Adriaenssens E.M."/>
            <person name="Foster-Nyarko E."/>
            <person name="Jarju S."/>
            <person name="Secka A."/>
            <person name="Antonio M."/>
            <person name="Oren A."/>
            <person name="Chaudhuri R.R."/>
            <person name="La Ragione R."/>
            <person name="Hildebrand F."/>
            <person name="Pallen M.J."/>
        </authorList>
    </citation>
    <scope>NUCLEOTIDE SEQUENCE</scope>
    <source>
        <strain evidence="2">ChiGjej1B1-19959</strain>
    </source>
</reference>
<protein>
    <recommendedName>
        <fullName evidence="4">Lipoprotein</fullName>
    </recommendedName>
</protein>
<keyword evidence="1" id="KW-0732">Signal</keyword>
<proteinExistence type="predicted"/>
<evidence type="ECO:0000313" key="3">
    <source>
        <dbReference type="Proteomes" id="UP000824071"/>
    </source>
</evidence>
<reference evidence="2" key="1">
    <citation type="submission" date="2020-10" db="EMBL/GenBank/DDBJ databases">
        <authorList>
            <person name="Gilroy R."/>
        </authorList>
    </citation>
    <scope>NUCLEOTIDE SEQUENCE</scope>
    <source>
        <strain evidence="2">ChiGjej1B1-19959</strain>
    </source>
</reference>
<name>A0A9D1IFZ6_9FIRM</name>
<accession>A0A9D1IFZ6</accession>
<feature type="signal peptide" evidence="1">
    <location>
        <begin position="1"/>
        <end position="28"/>
    </location>
</feature>
<comment type="caution">
    <text evidence="2">The sequence shown here is derived from an EMBL/GenBank/DDBJ whole genome shotgun (WGS) entry which is preliminary data.</text>
</comment>
<dbReference type="AlphaFoldDB" id="A0A9D1IFZ6"/>
<dbReference type="Proteomes" id="UP000824071">
    <property type="component" value="Unassembled WGS sequence"/>
</dbReference>